<comment type="caution">
    <text evidence="2">The sequence shown here is derived from an EMBL/GenBank/DDBJ whole genome shotgun (WGS) entry which is preliminary data.</text>
</comment>
<dbReference type="EMBL" id="VOQS01000003">
    <property type="protein sequence ID" value="TXC82906.1"/>
    <property type="molecule type" value="Genomic_DNA"/>
</dbReference>
<evidence type="ECO:0000313" key="1">
    <source>
        <dbReference type="EMBL" id="MEM5342059.1"/>
    </source>
</evidence>
<keyword evidence="4" id="KW-1185">Reference proteome</keyword>
<dbReference type="EMBL" id="JAZHGA010000014">
    <property type="protein sequence ID" value="MEM5342059.1"/>
    <property type="molecule type" value="Genomic_DNA"/>
</dbReference>
<sequence>MKATVVIKDLPEPTDLERKETALTPEKMKRIVGGSIAVNVDGARGRGADDVAARRAMFEGRLREQ</sequence>
<evidence type="ECO:0000313" key="3">
    <source>
        <dbReference type="Proteomes" id="UP000321776"/>
    </source>
</evidence>
<evidence type="ECO:0000313" key="2">
    <source>
        <dbReference type="EMBL" id="TXC82906.1"/>
    </source>
</evidence>
<reference evidence="1 4" key="3">
    <citation type="submission" date="2024-01" db="EMBL/GenBank/DDBJ databases">
        <title>The diversity of rhizobia nodulating Mimosa spp. in eleven states of Brazil covering several biomes is determined by host plant, location, and edaphic factors.</title>
        <authorList>
            <person name="Rouws L."/>
            <person name="Barauna A."/>
            <person name="Beukes C."/>
            <person name="De Faria S.M."/>
            <person name="Gross E."/>
            <person name="Dos Reis Junior F.B."/>
            <person name="Simon M."/>
            <person name="Maluk M."/>
            <person name="Odee D.W."/>
            <person name="Kenicer G."/>
            <person name="Young J.P.W."/>
            <person name="Reis V.M."/>
            <person name="Zilli J."/>
            <person name="James E.K."/>
        </authorList>
    </citation>
    <scope>NUCLEOTIDE SEQUENCE [LARGE SCALE GENOMIC DNA]</scope>
    <source>
        <strain evidence="1 4">JPY530</strain>
    </source>
</reference>
<dbReference type="Proteomes" id="UP001481677">
    <property type="component" value="Unassembled WGS sequence"/>
</dbReference>
<organism evidence="2 3">
    <name type="scientific">Paraburkholderia azotifigens</name>
    <dbReference type="NCBI Taxonomy" id="2057004"/>
    <lineage>
        <taxon>Bacteria</taxon>
        <taxon>Pseudomonadati</taxon>
        <taxon>Pseudomonadota</taxon>
        <taxon>Betaproteobacteria</taxon>
        <taxon>Burkholderiales</taxon>
        <taxon>Burkholderiaceae</taxon>
        <taxon>Paraburkholderia</taxon>
    </lineage>
</organism>
<dbReference type="RefSeq" id="WP_147235460.1">
    <property type="nucleotide sequence ID" value="NZ_JAZHFZ010000014.1"/>
</dbReference>
<dbReference type="AlphaFoldDB" id="A0A5C6VEE2"/>
<dbReference type="Proteomes" id="UP000321776">
    <property type="component" value="Unassembled WGS sequence"/>
</dbReference>
<evidence type="ECO:0000313" key="4">
    <source>
        <dbReference type="Proteomes" id="UP001481677"/>
    </source>
</evidence>
<name>A0A5C6VEE2_9BURK</name>
<gene>
    <name evidence="2" type="ORF">FRZ40_21025</name>
    <name evidence="1" type="ORF">V4C56_20830</name>
</gene>
<protein>
    <submittedName>
        <fullName evidence="2">Uncharacterized protein</fullName>
    </submittedName>
</protein>
<proteinExistence type="predicted"/>
<reference evidence="2" key="2">
    <citation type="submission" date="2019-08" db="EMBL/GenBank/DDBJ databases">
        <authorList>
            <person name="Im W.-T."/>
        </authorList>
    </citation>
    <scope>NUCLEOTIDE SEQUENCE</scope>
    <source>
        <strain evidence="2">NF 2-5-3</strain>
    </source>
</reference>
<reference evidence="2 3" key="1">
    <citation type="journal article" date="2018" name="Int. J. Syst. Evol. Microbiol.">
        <title>Paraburkholderia azotifigens sp. nov., a nitrogen-fixing bacterium isolated from paddy soil.</title>
        <authorList>
            <person name="Choi G.M."/>
            <person name="Im W.T."/>
        </authorList>
    </citation>
    <scope>NUCLEOTIDE SEQUENCE [LARGE SCALE GENOMIC DNA]</scope>
    <source>
        <strain evidence="2 3">NF 2-5-3</strain>
    </source>
</reference>
<accession>A0A5C6VEE2</accession>